<reference evidence="2 3" key="1">
    <citation type="submission" date="2012-08" db="EMBL/GenBank/DDBJ databases">
        <title>Oryza genome evolution.</title>
        <authorList>
            <person name="Wing R.A."/>
        </authorList>
    </citation>
    <scope>NUCLEOTIDE SEQUENCE</scope>
</reference>
<dbReference type="Proteomes" id="UP000032180">
    <property type="component" value="Chromosome 12"/>
</dbReference>
<sequence length="442" mass="49731">MDAYVFVQTNYQDIVSRIISQLTLKEAVRLSTTSSKLRRAWIYHPNLYFDTSIVFGSSDRHKKVPSTKSFIDKVNFILSKHSGFGVNKLAVIFELRKKHAHDIDGWVSFAVTSKARAVTLNFSPYQGSHESGYNFPCHLFSDKNGSNLQVLQLNTVTLGPTPNFCGFANLTMLTLENVLVLGDLQLLPKCPILECLTIRMCSHLCNLHSPEPLARLKFLCVQDSAVDLIDLHAPNLTTFNYRGRFKVVIALHECLKLKTASIVSPIEKDLNYIFTGLPNGLPRVERLHVEVLVETQIFGFTHPLHKYINLRHLTMRIAYGTARRFGKNAVLQLAYILEAAPFLVDLHLAMSCIDLSEGRPARDVIMDRPHYNLKRACITGFHGNGGQIALVRFILRNAVTLEKMTIDPKGGIMDHMVGEDGGRRMIKKKIIPKDKNGVLVIL</sequence>
<evidence type="ECO:0000313" key="3">
    <source>
        <dbReference type="Proteomes" id="UP000032180"/>
    </source>
</evidence>
<dbReference type="AlphaFoldDB" id="A0A0D9XVW6"/>
<keyword evidence="3" id="KW-1185">Reference proteome</keyword>
<protein>
    <recommendedName>
        <fullName evidence="1">At1g61320/AtMIF1 LRR domain-containing protein</fullName>
    </recommendedName>
</protein>
<dbReference type="eggNOG" id="ENOG502RYMX">
    <property type="taxonomic scope" value="Eukaryota"/>
</dbReference>
<organism evidence="2 3">
    <name type="scientific">Leersia perrieri</name>
    <dbReference type="NCBI Taxonomy" id="77586"/>
    <lineage>
        <taxon>Eukaryota</taxon>
        <taxon>Viridiplantae</taxon>
        <taxon>Streptophyta</taxon>
        <taxon>Embryophyta</taxon>
        <taxon>Tracheophyta</taxon>
        <taxon>Spermatophyta</taxon>
        <taxon>Magnoliopsida</taxon>
        <taxon>Liliopsida</taxon>
        <taxon>Poales</taxon>
        <taxon>Poaceae</taxon>
        <taxon>BOP clade</taxon>
        <taxon>Oryzoideae</taxon>
        <taxon>Oryzeae</taxon>
        <taxon>Oryzinae</taxon>
        <taxon>Leersia</taxon>
    </lineage>
</organism>
<dbReference type="Pfam" id="PF23622">
    <property type="entry name" value="LRR_At1g61320_AtMIF1"/>
    <property type="match status" value="1"/>
</dbReference>
<feature type="domain" description="At1g61320/AtMIF1 LRR" evidence="1">
    <location>
        <begin position="77"/>
        <end position="441"/>
    </location>
</feature>
<dbReference type="Gene3D" id="3.80.10.10">
    <property type="entry name" value="Ribonuclease Inhibitor"/>
    <property type="match status" value="1"/>
</dbReference>
<dbReference type="EnsemblPlants" id="LPERR12G00230.1">
    <property type="protein sequence ID" value="LPERR12G00230.1"/>
    <property type="gene ID" value="LPERR12G00230"/>
</dbReference>
<dbReference type="InterPro" id="IPR053772">
    <property type="entry name" value="At1g61320/At1g61330-like"/>
</dbReference>
<name>A0A0D9XVW6_9ORYZ</name>
<dbReference type="PANTHER" id="PTHR34145">
    <property type="entry name" value="OS02G0105600 PROTEIN"/>
    <property type="match status" value="1"/>
</dbReference>
<dbReference type="PANTHER" id="PTHR34145:SF48">
    <property type="entry name" value="OS01G0553400 PROTEIN"/>
    <property type="match status" value="1"/>
</dbReference>
<dbReference type="STRING" id="77586.A0A0D9XVW6"/>
<dbReference type="SUPFAM" id="SSF52058">
    <property type="entry name" value="L domain-like"/>
    <property type="match status" value="1"/>
</dbReference>
<accession>A0A0D9XVW6</accession>
<dbReference type="InterPro" id="IPR055357">
    <property type="entry name" value="LRR_At1g61320_AtMIF1"/>
</dbReference>
<reference evidence="2" key="3">
    <citation type="submission" date="2015-04" db="UniProtKB">
        <authorList>
            <consortium name="EnsemblPlants"/>
        </authorList>
    </citation>
    <scope>IDENTIFICATION</scope>
</reference>
<evidence type="ECO:0000313" key="2">
    <source>
        <dbReference type="EnsemblPlants" id="LPERR12G00230.1"/>
    </source>
</evidence>
<dbReference type="Gramene" id="LPERR12G00230.1">
    <property type="protein sequence ID" value="LPERR12G00230.1"/>
    <property type="gene ID" value="LPERR12G00230"/>
</dbReference>
<reference evidence="3" key="2">
    <citation type="submission" date="2013-12" db="EMBL/GenBank/DDBJ databases">
        <authorList>
            <person name="Yu Y."/>
            <person name="Lee S."/>
            <person name="de Baynast K."/>
            <person name="Wissotski M."/>
            <person name="Liu L."/>
            <person name="Talag J."/>
            <person name="Goicoechea J."/>
            <person name="Angelova A."/>
            <person name="Jetty R."/>
            <person name="Kudrna D."/>
            <person name="Golser W."/>
            <person name="Rivera L."/>
            <person name="Zhang J."/>
            <person name="Wing R."/>
        </authorList>
    </citation>
    <scope>NUCLEOTIDE SEQUENCE</scope>
</reference>
<dbReference type="HOGENOM" id="CLU_010721_3_6_1"/>
<proteinExistence type="predicted"/>
<evidence type="ECO:0000259" key="1">
    <source>
        <dbReference type="Pfam" id="PF23622"/>
    </source>
</evidence>
<dbReference type="InterPro" id="IPR032675">
    <property type="entry name" value="LRR_dom_sf"/>
</dbReference>